<evidence type="ECO:0000256" key="1">
    <source>
        <dbReference type="ARBA" id="ARBA00022603"/>
    </source>
</evidence>
<dbReference type="SUPFAM" id="SSF53335">
    <property type="entry name" value="S-adenosyl-L-methionine-dependent methyltransferases"/>
    <property type="match status" value="1"/>
</dbReference>
<dbReference type="Proteomes" id="UP000001744">
    <property type="component" value="Unassembled WGS sequence"/>
</dbReference>
<keyword evidence="1 5" id="KW-0489">Methyltransferase</keyword>
<keyword evidence="3 5" id="KW-0949">S-adenosyl-L-methionine</keyword>
<dbReference type="STRING" id="402676.B6K4H0"/>
<feature type="compositionally biased region" description="Polar residues" evidence="7">
    <location>
        <begin position="1"/>
        <end position="14"/>
    </location>
</feature>
<dbReference type="InterPro" id="IPR013705">
    <property type="entry name" value="Sterol_MeTrfase_C"/>
</dbReference>
<gene>
    <name evidence="10" type="primary">erg6</name>
    <name evidence="9" type="ORF">SJAG_03531</name>
</gene>
<dbReference type="OMA" id="NGIATMM"/>
<dbReference type="Pfam" id="PF08241">
    <property type="entry name" value="Methyltransf_11"/>
    <property type="match status" value="1"/>
</dbReference>
<dbReference type="VEuPathDB" id="FungiDB:SJAG_03531"/>
<evidence type="ECO:0000313" key="9">
    <source>
        <dbReference type="EMBL" id="EEB08377.1"/>
    </source>
</evidence>
<dbReference type="InterPro" id="IPR029063">
    <property type="entry name" value="SAM-dependent_MTases_sf"/>
</dbReference>
<comment type="similarity">
    <text evidence="4 5 6">Belongs to the class I-like SAM-binding methyltransferase superfamily. Erg6/SMT family.</text>
</comment>
<dbReference type="EMBL" id="KE651167">
    <property type="protein sequence ID" value="EEB08377.1"/>
    <property type="molecule type" value="Genomic_DNA"/>
</dbReference>
<sequence length="381" mass="43195">MSASTSNDISSQDQELSRRLHGDDGAKKGGLAAMAAKDLEEQSKVLKQYLEFWDKDDTNETPSDRKERLQGYKKLVNGYYDLATDLYEYGWCQSFHFSKFYKGEPFSQSIARHEHYLAYRMGITPKSRVLDVGCGVGGPAREITEFTGCNMVGLNNNDYQISRCRNYAVKRNLENKQVFVKGDFMHMPFEDNTFDFVYAIEATVHAPSLEQVYSEIYRVLKPGGVFGVYEWVMSDDYDPKNPEHRSIAYDIEKGDGIPQMCTMKDARDAMKAAGFDLQTAEDLTDTDNPDLPWYYPLEGDIRKCQTFWDVFTVFRTSRIGKFCTQTAVRVMEKVGLAAKGTFEVGETLAVAQRGLINGGKTHLFTPMYLMIGKKPATASKE</sequence>
<dbReference type="GO" id="GO:0032259">
    <property type="term" value="P:methylation"/>
    <property type="evidence" value="ECO:0007669"/>
    <property type="project" value="UniProtKB-KW"/>
</dbReference>
<keyword evidence="6" id="KW-0752">Steroid biosynthesis</keyword>
<accession>B6K4H0</accession>
<comment type="pathway">
    <text evidence="6">Steroid metabolism.</text>
</comment>
<dbReference type="GO" id="GO:0005783">
    <property type="term" value="C:endoplasmic reticulum"/>
    <property type="evidence" value="ECO:0000318"/>
    <property type="project" value="GO_Central"/>
</dbReference>
<name>B6K4H0_SCHJY</name>
<evidence type="ECO:0000256" key="4">
    <source>
        <dbReference type="ARBA" id="ARBA00038188"/>
    </source>
</evidence>
<dbReference type="EC" id="2.1.1.-" evidence="6"/>
<dbReference type="GO" id="GO:0042802">
    <property type="term" value="F:identical protein binding"/>
    <property type="evidence" value="ECO:0007669"/>
    <property type="project" value="EnsemblFungi"/>
</dbReference>
<evidence type="ECO:0000256" key="6">
    <source>
        <dbReference type="RuleBase" id="RU362025"/>
    </source>
</evidence>
<keyword evidence="6" id="KW-0753">Steroid metabolism</keyword>
<keyword evidence="2 5" id="KW-0808">Transferase</keyword>
<dbReference type="InterPro" id="IPR050447">
    <property type="entry name" value="Erg6_SMT_methyltransf"/>
</dbReference>
<dbReference type="GO" id="GO:0003838">
    <property type="term" value="F:sterol 24-C-methyltransferase activity"/>
    <property type="evidence" value="ECO:0000318"/>
    <property type="project" value="GO_Central"/>
</dbReference>
<dbReference type="InterPro" id="IPR013216">
    <property type="entry name" value="Methyltransf_11"/>
</dbReference>
<evidence type="ECO:0000313" key="10">
    <source>
        <dbReference type="JaponicusDB" id="SJAG_03531"/>
    </source>
</evidence>
<protein>
    <recommendedName>
        <fullName evidence="6">Sterol 24-C-methyltransferase</fullName>
        <ecNumber evidence="6">2.1.1.-</ecNumber>
    </recommendedName>
    <alternativeName>
        <fullName evidence="6">Delta(24)-sterol C-methyltransferase</fullName>
    </alternativeName>
</protein>
<dbReference type="eggNOG" id="KOG1269">
    <property type="taxonomic scope" value="Eukaryota"/>
</dbReference>
<keyword evidence="6" id="KW-0756">Sterol biosynthesis</keyword>
<dbReference type="Pfam" id="PF08498">
    <property type="entry name" value="Sterol_MT_C"/>
    <property type="match status" value="1"/>
</dbReference>
<feature type="domain" description="SAM-dependent methyltransferase Erg6/SMT-type" evidence="8">
    <location>
        <begin position="79"/>
        <end position="375"/>
    </location>
</feature>
<keyword evidence="6" id="KW-1207">Sterol metabolism</keyword>
<evidence type="ECO:0000256" key="5">
    <source>
        <dbReference type="PROSITE-ProRule" id="PRU01022"/>
    </source>
</evidence>
<dbReference type="GO" id="GO:0005811">
    <property type="term" value="C:lipid droplet"/>
    <property type="evidence" value="ECO:0007669"/>
    <property type="project" value="EnsemblFungi"/>
</dbReference>
<dbReference type="GeneID" id="7048786"/>
<reference evidence="9 11" key="1">
    <citation type="journal article" date="2011" name="Science">
        <title>Comparative functional genomics of the fission yeasts.</title>
        <authorList>
            <person name="Rhind N."/>
            <person name="Chen Z."/>
            <person name="Yassour M."/>
            <person name="Thompson D.A."/>
            <person name="Haas B.J."/>
            <person name="Habib N."/>
            <person name="Wapinski I."/>
            <person name="Roy S."/>
            <person name="Lin M.F."/>
            <person name="Heiman D.I."/>
            <person name="Young S.K."/>
            <person name="Furuya K."/>
            <person name="Guo Y."/>
            <person name="Pidoux A."/>
            <person name="Chen H.M."/>
            <person name="Robbertse B."/>
            <person name="Goldberg J.M."/>
            <person name="Aoki K."/>
            <person name="Bayne E.H."/>
            <person name="Berlin A.M."/>
            <person name="Desjardins C.A."/>
            <person name="Dobbs E."/>
            <person name="Dukaj L."/>
            <person name="Fan L."/>
            <person name="FitzGerald M.G."/>
            <person name="French C."/>
            <person name="Gujja S."/>
            <person name="Hansen K."/>
            <person name="Keifenheim D."/>
            <person name="Levin J.Z."/>
            <person name="Mosher R.A."/>
            <person name="Mueller C.A."/>
            <person name="Pfiffner J."/>
            <person name="Priest M."/>
            <person name="Russ C."/>
            <person name="Smialowska A."/>
            <person name="Swoboda P."/>
            <person name="Sykes S.M."/>
            <person name="Vaughn M."/>
            <person name="Vengrova S."/>
            <person name="Yoder R."/>
            <person name="Zeng Q."/>
            <person name="Allshire R."/>
            <person name="Baulcombe D."/>
            <person name="Birren B.W."/>
            <person name="Brown W."/>
            <person name="Ekwall K."/>
            <person name="Kellis M."/>
            <person name="Leatherwood J."/>
            <person name="Levin H."/>
            <person name="Margalit H."/>
            <person name="Martienssen R."/>
            <person name="Nieduszynski C.A."/>
            <person name="Spatafora J.W."/>
            <person name="Friedman N."/>
            <person name="Dalgaard J.Z."/>
            <person name="Baumann P."/>
            <person name="Niki H."/>
            <person name="Regev A."/>
            <person name="Nusbaum C."/>
        </authorList>
    </citation>
    <scope>NUCLEOTIDE SEQUENCE [LARGE SCALE GENOMIC DNA]</scope>
    <source>
        <strain evidence="11">yFS275 / FY16936</strain>
    </source>
</reference>
<dbReference type="OrthoDB" id="540004at2759"/>
<feature type="region of interest" description="Disordered" evidence="7">
    <location>
        <begin position="1"/>
        <end position="28"/>
    </location>
</feature>
<keyword evidence="6" id="KW-0444">Lipid biosynthesis</keyword>
<dbReference type="RefSeq" id="XP_002174670.1">
    <property type="nucleotide sequence ID" value="XM_002174634.2"/>
</dbReference>
<dbReference type="Gene3D" id="3.40.50.150">
    <property type="entry name" value="Vaccinia Virus protein VP39"/>
    <property type="match status" value="1"/>
</dbReference>
<dbReference type="PROSITE" id="PS51685">
    <property type="entry name" value="SAM_MT_ERG6_SMT"/>
    <property type="match status" value="1"/>
</dbReference>
<dbReference type="JaponicusDB" id="SJAG_03531">
    <property type="gene designation" value="erg6"/>
</dbReference>
<dbReference type="HOGENOM" id="CLU_039068_5_3_1"/>
<dbReference type="InterPro" id="IPR030384">
    <property type="entry name" value="MeTrfase_SMT"/>
</dbReference>
<dbReference type="AlphaFoldDB" id="B6K4H0"/>
<feature type="compositionally biased region" description="Basic and acidic residues" evidence="7">
    <location>
        <begin position="15"/>
        <end position="27"/>
    </location>
</feature>
<evidence type="ECO:0000259" key="8">
    <source>
        <dbReference type="PROSITE" id="PS51685"/>
    </source>
</evidence>
<evidence type="ECO:0000256" key="7">
    <source>
        <dbReference type="SAM" id="MobiDB-lite"/>
    </source>
</evidence>
<proteinExistence type="inferred from homology"/>
<comment type="function">
    <text evidence="6">Catalyzes the transfer of methyl groups from S-adenosyl-methionine to the C-24 of sterols.</text>
</comment>
<keyword evidence="11" id="KW-1185">Reference proteome</keyword>
<dbReference type="PANTHER" id="PTHR44068">
    <property type="entry name" value="ZGC:194242"/>
    <property type="match status" value="1"/>
</dbReference>
<evidence type="ECO:0000256" key="2">
    <source>
        <dbReference type="ARBA" id="ARBA00022679"/>
    </source>
</evidence>
<dbReference type="GO" id="GO:0006696">
    <property type="term" value="P:ergosterol biosynthetic process"/>
    <property type="evidence" value="ECO:0000318"/>
    <property type="project" value="GO_Central"/>
</dbReference>
<evidence type="ECO:0000313" key="11">
    <source>
        <dbReference type="Proteomes" id="UP000001744"/>
    </source>
</evidence>
<dbReference type="CDD" id="cd02440">
    <property type="entry name" value="AdoMet_MTases"/>
    <property type="match status" value="1"/>
</dbReference>
<dbReference type="PANTHER" id="PTHR44068:SF1">
    <property type="entry name" value="HYPOTHETICAL LOC100005854"/>
    <property type="match status" value="1"/>
</dbReference>
<keyword evidence="6" id="KW-0443">Lipid metabolism</keyword>
<evidence type="ECO:0000256" key="3">
    <source>
        <dbReference type="ARBA" id="ARBA00022691"/>
    </source>
</evidence>
<organism evidence="9 11">
    <name type="scientific">Schizosaccharomyces japonicus (strain yFS275 / FY16936)</name>
    <name type="common">Fission yeast</name>
    <dbReference type="NCBI Taxonomy" id="402676"/>
    <lineage>
        <taxon>Eukaryota</taxon>
        <taxon>Fungi</taxon>
        <taxon>Dikarya</taxon>
        <taxon>Ascomycota</taxon>
        <taxon>Taphrinomycotina</taxon>
        <taxon>Schizosaccharomycetes</taxon>
        <taxon>Schizosaccharomycetales</taxon>
        <taxon>Schizosaccharomycetaceae</taxon>
        <taxon>Schizosaccharomyces</taxon>
    </lineage>
</organism>